<dbReference type="EMBL" id="BAAAZK010000002">
    <property type="protein sequence ID" value="GAA4171752.1"/>
    <property type="molecule type" value="Genomic_DNA"/>
</dbReference>
<comment type="caution">
    <text evidence="1">The sequence shown here is derived from an EMBL/GenBank/DDBJ whole genome shotgun (WGS) entry which is preliminary data.</text>
</comment>
<proteinExistence type="predicted"/>
<protein>
    <recommendedName>
        <fullName evidence="3">Bacteriocin</fullName>
    </recommendedName>
</protein>
<sequence length="59" mass="6393">MKKINLKNFKTLSLEKLTKDDLKNVLGGSSAPVTSDCVNDPTCSTGCSKNKVCNYCCYA</sequence>
<evidence type="ECO:0008006" key="3">
    <source>
        <dbReference type="Google" id="ProtNLM"/>
    </source>
</evidence>
<gene>
    <name evidence="1" type="ORF">GCM10022218_12300</name>
</gene>
<evidence type="ECO:0000313" key="2">
    <source>
        <dbReference type="Proteomes" id="UP001500167"/>
    </source>
</evidence>
<dbReference type="Proteomes" id="UP001500167">
    <property type="component" value="Unassembled WGS sequence"/>
</dbReference>
<keyword evidence="2" id="KW-1185">Reference proteome</keyword>
<reference evidence="2" key="1">
    <citation type="journal article" date="2019" name="Int. J. Syst. Evol. Microbiol.">
        <title>The Global Catalogue of Microorganisms (GCM) 10K type strain sequencing project: providing services to taxonomists for standard genome sequencing and annotation.</title>
        <authorList>
            <consortium name="The Broad Institute Genomics Platform"/>
            <consortium name="The Broad Institute Genome Sequencing Center for Infectious Disease"/>
            <person name="Wu L."/>
            <person name="Ma J."/>
        </authorList>
    </citation>
    <scope>NUCLEOTIDE SEQUENCE [LARGE SCALE GENOMIC DNA]</scope>
    <source>
        <strain evidence="2">JCM 16722</strain>
    </source>
</reference>
<evidence type="ECO:0000313" key="1">
    <source>
        <dbReference type="EMBL" id="GAA4171752.1"/>
    </source>
</evidence>
<organism evidence="1 2">
    <name type="scientific">Sphingobacterium ginsenosidimutans</name>
    <dbReference type="NCBI Taxonomy" id="687845"/>
    <lineage>
        <taxon>Bacteria</taxon>
        <taxon>Pseudomonadati</taxon>
        <taxon>Bacteroidota</taxon>
        <taxon>Sphingobacteriia</taxon>
        <taxon>Sphingobacteriales</taxon>
        <taxon>Sphingobacteriaceae</taxon>
        <taxon>Sphingobacterium</taxon>
    </lineage>
</organism>
<accession>A0ABP7ZVW6</accession>
<name>A0ABP7ZVW6_9SPHI</name>